<dbReference type="PANTHER" id="PTHR10519">
    <property type="entry name" value="GABA-B RECEPTOR"/>
    <property type="match status" value="1"/>
</dbReference>
<dbReference type="GO" id="GO:0004965">
    <property type="term" value="F:G protein-coupled GABA receptor activity"/>
    <property type="evidence" value="ECO:0007669"/>
    <property type="project" value="InterPro"/>
</dbReference>
<feature type="region of interest" description="Disordered" evidence="9">
    <location>
        <begin position="1021"/>
        <end position="1058"/>
    </location>
</feature>
<evidence type="ECO:0000256" key="9">
    <source>
        <dbReference type="SAM" id="MobiDB-lite"/>
    </source>
</evidence>
<dbReference type="PRINTS" id="PR01176">
    <property type="entry name" value="GABABRECEPTR"/>
</dbReference>
<feature type="transmembrane region" description="Helical" evidence="10">
    <location>
        <begin position="787"/>
        <end position="805"/>
    </location>
</feature>
<dbReference type="InterPro" id="IPR001828">
    <property type="entry name" value="ANF_lig-bd_rcpt"/>
</dbReference>
<accession>A0A3P3YIZ7</accession>
<sequence length="1058" mass="113747">MSISAQRQEELGMKYLWEYLRGQKAAGRVGFCNDDGLRRCIAEGAGQDVFDDNLTGGFVEYLLSKTSLKSFSAVSQYFQGARAVLRRDFFGCDIDTMCSDASKKKINRRIQKVIVDRKITMGCKLTNPAESISREVYARLAKAMLTMNTPESLDLYICLVIARHLCCRMGDVGAISLSHIVMDPFSGGMMCTVARPKALAKGFPPQKLATMCDRDVLLDAAVAMGVKFLVHGGSVQTLVQGKVNAASHVTGQLKKVGVMAPEFGDHLDGLPPVPADNRKSHLSRKSAVADMDAAGVSEAAQNQRGNWGALGQASCDADPCAYLGRSCCQTYPCANASSTAPVVELAVVIPFDVNANQIAVQLAVDHVNADGTILPGTLKRVRWQSSRGTPVGAMNGLVCTAFTNASMLTARVPMVIGPMFSSEATSGMGQMASFIGLPMIAPVSSSTTLNDKVLYRTVSRMISDDSLAATAIVHIVQHFGWNTVVMVYSSDAQSVSMTQVIVEQCKAAGISILFALIVQMNTLQDTMQRIKASNVRIVVAPISFTDERMFFDAVSAAGLDTSKYVWLAGTQLPLYVTAGLPANLFHIWPYQNASLPQAIDVMKSWGQLYAANPNNTFRLASPVDGQLNVYDAVVFGFTVLHSMRQAGLAWNQTSVLKAIRSTTMMGTTGSIQLNSIGNRLGTYAVWQCHRPINADPYTTPCGWTNVATLGVTAQSWQDSPTPVQWADGRRTPPVEFPQILSTRLAASTGVVVALTALASLGIIMATVFLVFNIYNRGVTFIKMSSPAINNGIILGTILSFVYIVLSAAQESTDDTAQIARFCSSRIAVLCVGFTMAFGGLAAKTYRVSMIFSASKEMKSVAIRTSVLVRSVILLLIVDIVILSAWLGTDPLQAGVVQLPSYDESDSIVRPYTIQCSSANINTYLAVIYLYKGAIIVLAAAFAYQTRNVEIPALNDSRQIGLSIFTCSLIAVIVVPILRFINADQPSSSFVLANMSILFSSSATLVILFVPKISAIMDGSAHDKTRRQGPSYPKFISPLSGSIAPASADSKPLKSSETK</sequence>
<protein>
    <recommendedName>
        <fullName evidence="11">G-protein coupled receptors family 3 profile domain-containing protein</fullName>
    </recommendedName>
</protein>
<gene>
    <name evidence="12" type="ORF">PLBR_LOCUS7397</name>
</gene>
<evidence type="ECO:0000256" key="5">
    <source>
        <dbReference type="ARBA" id="ARBA00023136"/>
    </source>
</evidence>
<evidence type="ECO:0000259" key="11">
    <source>
        <dbReference type="PROSITE" id="PS50259"/>
    </source>
</evidence>
<dbReference type="EMBL" id="OVEO01000013">
    <property type="protein sequence ID" value="SPR00182.1"/>
    <property type="molecule type" value="Genomic_DNA"/>
</dbReference>
<comment type="subcellular location">
    <subcellularLocation>
        <location evidence="1">Membrane</location>
        <topology evidence="1">Multi-pass membrane protein</topology>
    </subcellularLocation>
</comment>
<keyword evidence="6" id="KW-0675">Receptor</keyword>
<reference evidence="12 13" key="1">
    <citation type="submission" date="2018-03" db="EMBL/GenBank/DDBJ databases">
        <authorList>
            <person name="Fogelqvist J."/>
        </authorList>
    </citation>
    <scope>NUCLEOTIDE SEQUENCE [LARGE SCALE GENOMIC DNA]</scope>
</reference>
<evidence type="ECO:0000256" key="10">
    <source>
        <dbReference type="SAM" id="Phobius"/>
    </source>
</evidence>
<dbReference type="InterPro" id="IPR000337">
    <property type="entry name" value="GPCR_3"/>
</dbReference>
<evidence type="ECO:0000256" key="8">
    <source>
        <dbReference type="ARBA" id="ARBA00023224"/>
    </source>
</evidence>
<keyword evidence="7" id="KW-0325">Glycoprotein</keyword>
<dbReference type="CDD" id="cd15047">
    <property type="entry name" value="7tmC_GABA-B-like"/>
    <property type="match status" value="1"/>
</dbReference>
<dbReference type="Pfam" id="PF00003">
    <property type="entry name" value="7tm_3"/>
    <property type="match status" value="1"/>
</dbReference>
<evidence type="ECO:0000256" key="7">
    <source>
        <dbReference type="ARBA" id="ARBA00023180"/>
    </source>
</evidence>
<geneLocation type="mitochondrion" evidence="12"/>
<proteinExistence type="predicted"/>
<dbReference type="GO" id="GO:0007214">
    <property type="term" value="P:gamma-aminobutyric acid signaling pathway"/>
    <property type="evidence" value="ECO:0007669"/>
    <property type="project" value="TreeGrafter"/>
</dbReference>
<dbReference type="InterPro" id="IPR028082">
    <property type="entry name" value="Peripla_BP_I"/>
</dbReference>
<organism evidence="12 13">
    <name type="scientific">Plasmodiophora brassicae</name>
    <name type="common">Clubroot disease agent</name>
    <dbReference type="NCBI Taxonomy" id="37360"/>
    <lineage>
        <taxon>Eukaryota</taxon>
        <taxon>Sar</taxon>
        <taxon>Rhizaria</taxon>
        <taxon>Endomyxa</taxon>
        <taxon>Phytomyxea</taxon>
        <taxon>Plasmodiophorida</taxon>
        <taxon>Plasmodiophoridae</taxon>
        <taxon>Plasmodiophora</taxon>
    </lineage>
</organism>
<dbReference type="Gene3D" id="3.40.50.2300">
    <property type="match status" value="2"/>
</dbReference>
<keyword evidence="12" id="KW-0496">Mitochondrion</keyword>
<feature type="transmembrane region" description="Helical" evidence="10">
    <location>
        <begin position="825"/>
        <end position="845"/>
    </location>
</feature>
<feature type="transmembrane region" description="Helical" evidence="10">
    <location>
        <begin position="920"/>
        <end position="943"/>
    </location>
</feature>
<evidence type="ECO:0000313" key="13">
    <source>
        <dbReference type="Proteomes" id="UP000290189"/>
    </source>
</evidence>
<dbReference type="Proteomes" id="UP000290189">
    <property type="component" value="Unassembled WGS sequence"/>
</dbReference>
<evidence type="ECO:0000256" key="2">
    <source>
        <dbReference type="ARBA" id="ARBA00022692"/>
    </source>
</evidence>
<evidence type="ECO:0000256" key="3">
    <source>
        <dbReference type="ARBA" id="ARBA00022989"/>
    </source>
</evidence>
<evidence type="ECO:0000313" key="12">
    <source>
        <dbReference type="EMBL" id="SPR00182.1"/>
    </source>
</evidence>
<keyword evidence="2 10" id="KW-0812">Transmembrane</keyword>
<feature type="transmembrane region" description="Helical" evidence="10">
    <location>
        <begin position="959"/>
        <end position="977"/>
    </location>
</feature>
<feature type="transmembrane region" description="Helical" evidence="10">
    <location>
        <begin position="750"/>
        <end position="775"/>
    </location>
</feature>
<keyword evidence="4" id="KW-0297">G-protein coupled receptor</keyword>
<dbReference type="PANTHER" id="PTHR10519:SF20">
    <property type="entry name" value="G-PROTEIN COUPLED RECEPTOR 156-RELATED"/>
    <property type="match status" value="1"/>
</dbReference>
<dbReference type="GO" id="GO:0038039">
    <property type="term" value="C:G protein-coupled receptor heterodimeric complex"/>
    <property type="evidence" value="ECO:0007669"/>
    <property type="project" value="TreeGrafter"/>
</dbReference>
<dbReference type="PRINTS" id="PR00248">
    <property type="entry name" value="GPCRMGR"/>
</dbReference>
<feature type="transmembrane region" description="Helical" evidence="10">
    <location>
        <begin position="989"/>
        <end position="1009"/>
    </location>
</feature>
<feature type="domain" description="G-protein coupled receptors family 3 profile" evidence="11">
    <location>
        <begin position="757"/>
        <end position="1016"/>
    </location>
</feature>
<evidence type="ECO:0000256" key="6">
    <source>
        <dbReference type="ARBA" id="ARBA00023170"/>
    </source>
</evidence>
<dbReference type="SUPFAM" id="SSF53822">
    <property type="entry name" value="Periplasmic binding protein-like I"/>
    <property type="match status" value="1"/>
</dbReference>
<dbReference type="PRINTS" id="PR01177">
    <property type="entry name" value="GABAB1RECPTR"/>
</dbReference>
<feature type="transmembrane region" description="Helical" evidence="10">
    <location>
        <begin position="866"/>
        <end position="886"/>
    </location>
</feature>
<keyword evidence="5 10" id="KW-0472">Membrane</keyword>
<keyword evidence="3 10" id="KW-1133">Transmembrane helix</keyword>
<dbReference type="InterPro" id="IPR017978">
    <property type="entry name" value="GPCR_3_C"/>
</dbReference>
<name>A0A3P3YIZ7_PLABS</name>
<dbReference type="InterPro" id="IPR002455">
    <property type="entry name" value="GPCR3_GABA-B"/>
</dbReference>
<evidence type="ECO:0000256" key="1">
    <source>
        <dbReference type="ARBA" id="ARBA00004141"/>
    </source>
</evidence>
<dbReference type="PROSITE" id="PS50259">
    <property type="entry name" value="G_PROTEIN_RECEP_F3_4"/>
    <property type="match status" value="1"/>
</dbReference>
<keyword evidence="8" id="KW-0807">Transducer</keyword>
<dbReference type="AlphaFoldDB" id="A0A3P3YIZ7"/>
<evidence type="ECO:0000256" key="4">
    <source>
        <dbReference type="ARBA" id="ARBA00023040"/>
    </source>
</evidence>
<dbReference type="Pfam" id="PF01094">
    <property type="entry name" value="ANF_receptor"/>
    <property type="match status" value="1"/>
</dbReference>